<protein>
    <submittedName>
        <fullName evidence="1">29477_t:CDS:1</fullName>
    </submittedName>
</protein>
<keyword evidence="2" id="KW-1185">Reference proteome</keyword>
<accession>A0ACA9SH92</accession>
<organism evidence="1 2">
    <name type="scientific">Racocetra persica</name>
    <dbReference type="NCBI Taxonomy" id="160502"/>
    <lineage>
        <taxon>Eukaryota</taxon>
        <taxon>Fungi</taxon>
        <taxon>Fungi incertae sedis</taxon>
        <taxon>Mucoromycota</taxon>
        <taxon>Glomeromycotina</taxon>
        <taxon>Glomeromycetes</taxon>
        <taxon>Diversisporales</taxon>
        <taxon>Gigasporaceae</taxon>
        <taxon>Racocetra</taxon>
    </lineage>
</organism>
<feature type="non-terminal residue" evidence="1">
    <location>
        <position position="79"/>
    </location>
</feature>
<comment type="caution">
    <text evidence="1">The sequence shown here is derived from an EMBL/GenBank/DDBJ whole genome shotgun (WGS) entry which is preliminary data.</text>
</comment>
<proteinExistence type="predicted"/>
<dbReference type="Proteomes" id="UP000789920">
    <property type="component" value="Unassembled WGS sequence"/>
</dbReference>
<name>A0ACA9SH92_9GLOM</name>
<sequence>KITRHCGSVGSTMSENGIHEYFNQANVKWDIIDFLEKCELERFCDKIAMYLKSLEELANNNEDRGRKKRAKQLIALYRK</sequence>
<evidence type="ECO:0000313" key="1">
    <source>
        <dbReference type="EMBL" id="CAG8838889.1"/>
    </source>
</evidence>
<dbReference type="EMBL" id="CAJVQC010121973">
    <property type="protein sequence ID" value="CAG8838889.1"/>
    <property type="molecule type" value="Genomic_DNA"/>
</dbReference>
<feature type="non-terminal residue" evidence="1">
    <location>
        <position position="1"/>
    </location>
</feature>
<reference evidence="1" key="1">
    <citation type="submission" date="2021-06" db="EMBL/GenBank/DDBJ databases">
        <authorList>
            <person name="Kallberg Y."/>
            <person name="Tangrot J."/>
            <person name="Rosling A."/>
        </authorList>
    </citation>
    <scope>NUCLEOTIDE SEQUENCE</scope>
    <source>
        <strain evidence="1">MA461A</strain>
    </source>
</reference>
<evidence type="ECO:0000313" key="2">
    <source>
        <dbReference type="Proteomes" id="UP000789920"/>
    </source>
</evidence>
<gene>
    <name evidence="1" type="ORF">RPERSI_LOCUS30841</name>
</gene>